<dbReference type="EMBL" id="CAMPGE010015229">
    <property type="protein sequence ID" value="CAI2373864.1"/>
    <property type="molecule type" value="Genomic_DNA"/>
</dbReference>
<keyword evidence="3" id="KW-0808">Transferase</keyword>
<dbReference type="Proteomes" id="UP001295684">
    <property type="component" value="Unassembled WGS sequence"/>
</dbReference>
<keyword evidence="5" id="KW-0418">Kinase</keyword>
<gene>
    <name evidence="10" type="ORF">ECRASSUSDP1_LOCUS15213</name>
</gene>
<name>A0AAD2CXE6_EUPCR</name>
<dbReference type="GO" id="GO:0004674">
    <property type="term" value="F:protein serine/threonine kinase activity"/>
    <property type="evidence" value="ECO:0007669"/>
    <property type="project" value="UniProtKB-KW"/>
</dbReference>
<dbReference type="InterPro" id="IPR011009">
    <property type="entry name" value="Kinase-like_dom_sf"/>
</dbReference>
<evidence type="ECO:0000256" key="7">
    <source>
        <dbReference type="ARBA" id="ARBA00047899"/>
    </source>
</evidence>
<reference evidence="10" key="1">
    <citation type="submission" date="2023-07" db="EMBL/GenBank/DDBJ databases">
        <authorList>
            <consortium name="AG Swart"/>
            <person name="Singh M."/>
            <person name="Singh A."/>
            <person name="Seah K."/>
            <person name="Emmerich C."/>
        </authorList>
    </citation>
    <scope>NUCLEOTIDE SEQUENCE</scope>
    <source>
        <strain evidence="10">DP1</strain>
    </source>
</reference>
<evidence type="ECO:0000256" key="4">
    <source>
        <dbReference type="ARBA" id="ARBA00022741"/>
    </source>
</evidence>
<comment type="catalytic activity">
    <reaction evidence="8">
        <text>L-seryl-[protein] + ATP = O-phospho-L-seryl-[protein] + ADP + H(+)</text>
        <dbReference type="Rhea" id="RHEA:17989"/>
        <dbReference type="Rhea" id="RHEA-COMP:9863"/>
        <dbReference type="Rhea" id="RHEA-COMP:11604"/>
        <dbReference type="ChEBI" id="CHEBI:15378"/>
        <dbReference type="ChEBI" id="CHEBI:29999"/>
        <dbReference type="ChEBI" id="CHEBI:30616"/>
        <dbReference type="ChEBI" id="CHEBI:83421"/>
        <dbReference type="ChEBI" id="CHEBI:456216"/>
        <dbReference type="EC" id="2.7.11.1"/>
    </reaction>
</comment>
<comment type="catalytic activity">
    <reaction evidence="7">
        <text>L-threonyl-[protein] + ATP = O-phospho-L-threonyl-[protein] + ADP + H(+)</text>
        <dbReference type="Rhea" id="RHEA:46608"/>
        <dbReference type="Rhea" id="RHEA-COMP:11060"/>
        <dbReference type="Rhea" id="RHEA-COMP:11605"/>
        <dbReference type="ChEBI" id="CHEBI:15378"/>
        <dbReference type="ChEBI" id="CHEBI:30013"/>
        <dbReference type="ChEBI" id="CHEBI:30616"/>
        <dbReference type="ChEBI" id="CHEBI:61977"/>
        <dbReference type="ChEBI" id="CHEBI:456216"/>
        <dbReference type="EC" id="2.7.11.1"/>
    </reaction>
</comment>
<dbReference type="GO" id="GO:0005524">
    <property type="term" value="F:ATP binding"/>
    <property type="evidence" value="ECO:0007669"/>
    <property type="project" value="UniProtKB-KW"/>
</dbReference>
<evidence type="ECO:0000256" key="8">
    <source>
        <dbReference type="ARBA" id="ARBA00048679"/>
    </source>
</evidence>
<evidence type="ECO:0000259" key="9">
    <source>
        <dbReference type="PROSITE" id="PS50011"/>
    </source>
</evidence>
<feature type="domain" description="Protein kinase" evidence="9">
    <location>
        <begin position="26"/>
        <end position="323"/>
    </location>
</feature>
<dbReference type="Gene3D" id="1.10.510.10">
    <property type="entry name" value="Transferase(Phosphotransferase) domain 1"/>
    <property type="match status" value="1"/>
</dbReference>
<dbReference type="PROSITE" id="PS00108">
    <property type="entry name" value="PROTEIN_KINASE_ST"/>
    <property type="match status" value="1"/>
</dbReference>
<keyword evidence="6" id="KW-0067">ATP-binding</keyword>
<evidence type="ECO:0000256" key="1">
    <source>
        <dbReference type="ARBA" id="ARBA00012513"/>
    </source>
</evidence>
<dbReference type="PANTHER" id="PTHR43895">
    <property type="entry name" value="CALCIUM/CALMODULIN-DEPENDENT PROTEIN KINASE KINASE-RELATED"/>
    <property type="match status" value="1"/>
</dbReference>
<organism evidence="10 11">
    <name type="scientific">Euplotes crassus</name>
    <dbReference type="NCBI Taxonomy" id="5936"/>
    <lineage>
        <taxon>Eukaryota</taxon>
        <taxon>Sar</taxon>
        <taxon>Alveolata</taxon>
        <taxon>Ciliophora</taxon>
        <taxon>Intramacronucleata</taxon>
        <taxon>Spirotrichea</taxon>
        <taxon>Hypotrichia</taxon>
        <taxon>Euplotida</taxon>
        <taxon>Euplotidae</taxon>
        <taxon>Moneuplotes</taxon>
    </lineage>
</organism>
<dbReference type="PROSITE" id="PS50011">
    <property type="entry name" value="PROTEIN_KINASE_DOM"/>
    <property type="match status" value="1"/>
</dbReference>
<dbReference type="SUPFAM" id="SSF56112">
    <property type="entry name" value="Protein kinase-like (PK-like)"/>
    <property type="match status" value="1"/>
</dbReference>
<evidence type="ECO:0000256" key="5">
    <source>
        <dbReference type="ARBA" id="ARBA00022777"/>
    </source>
</evidence>
<dbReference type="PANTHER" id="PTHR43895:SF32">
    <property type="entry name" value="SERINE_THREONINE-PROTEIN KINASE CHK1"/>
    <property type="match status" value="1"/>
</dbReference>
<sequence length="344" mass="40001">MKKSSSNSSSSERETSGSLKILDQKYSIIRNLGGTVNTKAHLVKDIITSDILAIKIAQKEEKDELEREYDFLTSFDHPNIIKPFIYVSEGALVSEDENKLLSYKTEDEEYFDSKECAYFTLKFYENGDLFENISRGGPVHEGMARYYFLQLVNAVEYLHLRNVAHRDIKLDNILLDDNFQAMLIDFGFSEECRLKVGDKLDDCERANIRGTKGYISPEQLYADGNDLICFKKCDIFALGVVLFILLKGVRPFESPTRDDEKYQYLILKKNSYFWKMHQMKRREFSNKVYSILSHEVKSLVCDLLNPDPNKRPDISEIKEHPWFAKKEVLSDEEIKKLMSDRILN</sequence>
<dbReference type="InterPro" id="IPR008271">
    <property type="entry name" value="Ser/Thr_kinase_AS"/>
</dbReference>
<dbReference type="GO" id="GO:0007165">
    <property type="term" value="P:signal transduction"/>
    <property type="evidence" value="ECO:0007669"/>
    <property type="project" value="TreeGrafter"/>
</dbReference>
<keyword evidence="4" id="KW-0547">Nucleotide-binding</keyword>
<dbReference type="Gene3D" id="3.30.200.20">
    <property type="entry name" value="Phosphorylase Kinase, domain 1"/>
    <property type="match status" value="1"/>
</dbReference>
<dbReference type="AlphaFoldDB" id="A0AAD2CXE6"/>
<keyword evidence="2" id="KW-0723">Serine/threonine-protein kinase</keyword>
<evidence type="ECO:0000313" key="11">
    <source>
        <dbReference type="Proteomes" id="UP001295684"/>
    </source>
</evidence>
<accession>A0AAD2CXE6</accession>
<evidence type="ECO:0000256" key="6">
    <source>
        <dbReference type="ARBA" id="ARBA00022840"/>
    </source>
</evidence>
<dbReference type="InterPro" id="IPR000719">
    <property type="entry name" value="Prot_kinase_dom"/>
</dbReference>
<proteinExistence type="predicted"/>
<keyword evidence="11" id="KW-1185">Reference proteome</keyword>
<evidence type="ECO:0000256" key="2">
    <source>
        <dbReference type="ARBA" id="ARBA00022527"/>
    </source>
</evidence>
<evidence type="ECO:0000313" key="10">
    <source>
        <dbReference type="EMBL" id="CAI2373864.1"/>
    </source>
</evidence>
<protein>
    <recommendedName>
        <fullName evidence="1">non-specific serine/threonine protein kinase</fullName>
        <ecNumber evidence="1">2.7.11.1</ecNumber>
    </recommendedName>
</protein>
<comment type="caution">
    <text evidence="10">The sequence shown here is derived from an EMBL/GenBank/DDBJ whole genome shotgun (WGS) entry which is preliminary data.</text>
</comment>
<dbReference type="SMART" id="SM00220">
    <property type="entry name" value="S_TKc"/>
    <property type="match status" value="1"/>
</dbReference>
<dbReference type="Pfam" id="PF00069">
    <property type="entry name" value="Pkinase"/>
    <property type="match status" value="1"/>
</dbReference>
<evidence type="ECO:0000256" key="3">
    <source>
        <dbReference type="ARBA" id="ARBA00022679"/>
    </source>
</evidence>
<dbReference type="EC" id="2.7.11.1" evidence="1"/>